<dbReference type="Proteomes" id="UP001157961">
    <property type="component" value="Unassembled WGS sequence"/>
</dbReference>
<name>A0ABY1NR42_9RHOB</name>
<proteinExistence type="predicted"/>
<organism evidence="1 2">
    <name type="scientific">Shimia sagamensis</name>
    <dbReference type="NCBI Taxonomy" id="1566352"/>
    <lineage>
        <taxon>Bacteria</taxon>
        <taxon>Pseudomonadati</taxon>
        <taxon>Pseudomonadota</taxon>
        <taxon>Alphaproteobacteria</taxon>
        <taxon>Rhodobacterales</taxon>
        <taxon>Roseobacteraceae</taxon>
    </lineage>
</organism>
<gene>
    <name evidence="1" type="ORF">SAMN06265373_1038</name>
</gene>
<reference evidence="1 2" key="1">
    <citation type="submission" date="2017-05" db="EMBL/GenBank/DDBJ databases">
        <authorList>
            <person name="Varghese N."/>
            <person name="Submissions S."/>
        </authorList>
    </citation>
    <scope>NUCLEOTIDE SEQUENCE [LARGE SCALE GENOMIC DNA]</scope>
    <source>
        <strain evidence="1 2">DSM 29734</strain>
    </source>
</reference>
<comment type="caution">
    <text evidence="1">The sequence shown here is derived from an EMBL/GenBank/DDBJ whole genome shotgun (WGS) entry which is preliminary data.</text>
</comment>
<dbReference type="EMBL" id="FXTY01000003">
    <property type="protein sequence ID" value="SMP16088.1"/>
    <property type="molecule type" value="Genomic_DNA"/>
</dbReference>
<evidence type="ECO:0000313" key="1">
    <source>
        <dbReference type="EMBL" id="SMP16088.1"/>
    </source>
</evidence>
<protein>
    <submittedName>
        <fullName evidence="1">ParD-like antitoxin of type II toxin-antitoxin system</fullName>
    </submittedName>
</protein>
<dbReference type="Pfam" id="PF11903">
    <property type="entry name" value="ParD_like"/>
    <property type="match status" value="1"/>
</dbReference>
<evidence type="ECO:0000313" key="2">
    <source>
        <dbReference type="Proteomes" id="UP001157961"/>
    </source>
</evidence>
<sequence>MPRYITLRPELYEQLRQEAARRNRTIKAQALHWLTIGKAVETSGLYPHTELSALLERFDLENQFE</sequence>
<keyword evidence="2" id="KW-1185">Reference proteome</keyword>
<dbReference type="InterPro" id="IPR021831">
    <property type="entry name" value="ParD-like"/>
</dbReference>
<dbReference type="RefSeq" id="WP_283425486.1">
    <property type="nucleotide sequence ID" value="NZ_FXTY01000003.1"/>
</dbReference>
<accession>A0ABY1NR42</accession>